<keyword evidence="3 9" id="KW-0645">Protease</keyword>
<dbReference type="PROSITE" id="PS00855">
    <property type="entry name" value="SPASE_II"/>
    <property type="match status" value="1"/>
</dbReference>
<dbReference type="EC" id="3.4.23.36" evidence="9"/>
<feature type="transmembrane region" description="Helical" evidence="9">
    <location>
        <begin position="57"/>
        <end position="74"/>
    </location>
</feature>
<evidence type="ECO:0000256" key="6">
    <source>
        <dbReference type="ARBA" id="ARBA00022801"/>
    </source>
</evidence>
<evidence type="ECO:0000256" key="1">
    <source>
        <dbReference type="ARBA" id="ARBA00006139"/>
    </source>
</evidence>
<evidence type="ECO:0000256" key="2">
    <source>
        <dbReference type="ARBA" id="ARBA00022475"/>
    </source>
</evidence>
<name>A0A1D8GBY2_9FIRM</name>
<reference evidence="12 13" key="1">
    <citation type="submission" date="2016-09" db="EMBL/GenBank/DDBJ databases">
        <title>Genomic analysis reveals versatility of anaerobic energy metabolism of Geosporobacter ferrireducens IRF9 of phylum Firmicutes.</title>
        <authorList>
            <person name="Kim S.-J."/>
        </authorList>
    </citation>
    <scope>NUCLEOTIDE SEQUENCE [LARGE SCALE GENOMIC DNA]</scope>
    <source>
        <strain evidence="12 13">IRF9</strain>
    </source>
</reference>
<dbReference type="GO" id="GO:0006508">
    <property type="term" value="P:proteolysis"/>
    <property type="evidence" value="ECO:0007669"/>
    <property type="project" value="UniProtKB-KW"/>
</dbReference>
<keyword evidence="8 9" id="KW-0472">Membrane</keyword>
<feature type="transmembrane region" description="Helical" evidence="9">
    <location>
        <begin position="117"/>
        <end position="139"/>
    </location>
</feature>
<comment type="subcellular location">
    <subcellularLocation>
        <location evidence="9">Cell membrane</location>
        <topology evidence="9">Multi-pass membrane protein</topology>
    </subcellularLocation>
</comment>
<feature type="transmembrane region" description="Helical" evidence="9">
    <location>
        <begin position="86"/>
        <end position="105"/>
    </location>
</feature>
<evidence type="ECO:0000256" key="11">
    <source>
        <dbReference type="RuleBase" id="RU004181"/>
    </source>
</evidence>
<dbReference type="HAMAP" id="MF_00161">
    <property type="entry name" value="LspA"/>
    <property type="match status" value="1"/>
</dbReference>
<comment type="catalytic activity">
    <reaction evidence="9 10">
        <text>Release of signal peptides from bacterial membrane prolipoproteins. Hydrolyzes -Xaa-Yaa-Zaa-|-(S,diacylglyceryl)Cys-, in which Xaa is hydrophobic (preferably Leu), and Yaa (Ala or Ser) and Zaa (Gly or Ala) have small, neutral side chains.</text>
        <dbReference type="EC" id="3.4.23.36"/>
    </reaction>
</comment>
<dbReference type="PANTHER" id="PTHR33695:SF1">
    <property type="entry name" value="LIPOPROTEIN SIGNAL PEPTIDASE"/>
    <property type="match status" value="1"/>
</dbReference>
<accession>A0A1D8GBY2</accession>
<keyword evidence="7 9" id="KW-1133">Transmembrane helix</keyword>
<dbReference type="PANTHER" id="PTHR33695">
    <property type="entry name" value="LIPOPROTEIN SIGNAL PEPTIDASE"/>
    <property type="match status" value="1"/>
</dbReference>
<evidence type="ECO:0000256" key="8">
    <source>
        <dbReference type="ARBA" id="ARBA00023136"/>
    </source>
</evidence>
<dbReference type="KEGG" id="gfe:Gferi_01770"/>
<evidence type="ECO:0000256" key="3">
    <source>
        <dbReference type="ARBA" id="ARBA00022670"/>
    </source>
</evidence>
<evidence type="ECO:0000313" key="13">
    <source>
        <dbReference type="Proteomes" id="UP000095743"/>
    </source>
</evidence>
<keyword evidence="5 9" id="KW-0064">Aspartyl protease</keyword>
<evidence type="ECO:0000256" key="5">
    <source>
        <dbReference type="ARBA" id="ARBA00022750"/>
    </source>
</evidence>
<dbReference type="UniPathway" id="UPA00665"/>
<keyword evidence="13" id="KW-1185">Reference proteome</keyword>
<dbReference type="GO" id="GO:0005886">
    <property type="term" value="C:plasma membrane"/>
    <property type="evidence" value="ECO:0007669"/>
    <property type="project" value="UniProtKB-SubCell"/>
</dbReference>
<dbReference type="GO" id="GO:0004190">
    <property type="term" value="F:aspartic-type endopeptidase activity"/>
    <property type="evidence" value="ECO:0007669"/>
    <property type="project" value="UniProtKB-UniRule"/>
</dbReference>
<dbReference type="InterPro" id="IPR001872">
    <property type="entry name" value="Peptidase_A8"/>
</dbReference>
<dbReference type="RefSeq" id="WP_069973981.1">
    <property type="nucleotide sequence ID" value="NZ_CP017269.1"/>
</dbReference>
<evidence type="ECO:0000256" key="9">
    <source>
        <dbReference type="HAMAP-Rule" id="MF_00161"/>
    </source>
</evidence>
<dbReference type="PRINTS" id="PR00781">
    <property type="entry name" value="LIPOSIGPTASE"/>
</dbReference>
<dbReference type="Proteomes" id="UP000095743">
    <property type="component" value="Chromosome"/>
</dbReference>
<gene>
    <name evidence="9" type="primary">lspA</name>
    <name evidence="12" type="ORF">Gferi_01770</name>
</gene>
<comment type="similarity">
    <text evidence="1 9 11">Belongs to the peptidase A8 family.</text>
</comment>
<dbReference type="AlphaFoldDB" id="A0A1D8GBY2"/>
<dbReference type="NCBIfam" id="TIGR00077">
    <property type="entry name" value="lspA"/>
    <property type="match status" value="1"/>
</dbReference>
<comment type="caution">
    <text evidence="9">Lacks conserved residue(s) required for the propagation of feature annotation.</text>
</comment>
<comment type="function">
    <text evidence="9 10">This protein specifically catalyzes the removal of signal peptides from prolipoproteins.</text>
</comment>
<organism evidence="12 13">
    <name type="scientific">Geosporobacter ferrireducens</name>
    <dbReference type="NCBI Taxonomy" id="1424294"/>
    <lineage>
        <taxon>Bacteria</taxon>
        <taxon>Bacillati</taxon>
        <taxon>Bacillota</taxon>
        <taxon>Clostridia</taxon>
        <taxon>Peptostreptococcales</taxon>
        <taxon>Thermotaleaceae</taxon>
        <taxon>Geosporobacter</taxon>
    </lineage>
</organism>
<keyword evidence="2 9" id="KW-1003">Cell membrane</keyword>
<dbReference type="Pfam" id="PF01252">
    <property type="entry name" value="Peptidase_A8"/>
    <property type="match status" value="1"/>
</dbReference>
<keyword evidence="6 9" id="KW-0378">Hydrolase</keyword>
<protein>
    <recommendedName>
        <fullName evidence="9">Lipoprotein signal peptidase</fullName>
        <ecNumber evidence="9">3.4.23.36</ecNumber>
    </recommendedName>
    <alternativeName>
        <fullName evidence="9">Prolipoprotein signal peptidase</fullName>
    </alternativeName>
    <alternativeName>
        <fullName evidence="9">Signal peptidase II</fullName>
        <shortName evidence="9">SPase II</shortName>
    </alternativeName>
</protein>
<dbReference type="STRING" id="1424294.Gferi_01770"/>
<proteinExistence type="inferred from homology"/>
<sequence>MNYFLIITLLALDQITKYMVKNRFMVNESIAIIENVFHLTYVRNFGAAFGILKHQKLFFIVLTTAVLIGIIIFLRKQPRIHSIVKFSLSLIVSGAVGNLIDRVAYGYVIDFFDFRIWPVFNIADMAIVIGAFLLSYYLIFIEPSL</sequence>
<keyword evidence="4 9" id="KW-0812">Transmembrane</keyword>
<feature type="active site" evidence="9">
    <location>
        <position position="110"/>
    </location>
</feature>
<dbReference type="EMBL" id="CP017269">
    <property type="protein sequence ID" value="AOT68428.1"/>
    <property type="molecule type" value="Genomic_DNA"/>
</dbReference>
<evidence type="ECO:0000313" key="12">
    <source>
        <dbReference type="EMBL" id="AOT68428.1"/>
    </source>
</evidence>
<evidence type="ECO:0000256" key="7">
    <source>
        <dbReference type="ARBA" id="ARBA00022989"/>
    </source>
</evidence>
<dbReference type="OrthoDB" id="9810259at2"/>
<comment type="pathway">
    <text evidence="9">Protein modification; lipoprotein biosynthesis (signal peptide cleavage).</text>
</comment>
<evidence type="ECO:0000256" key="10">
    <source>
        <dbReference type="RuleBase" id="RU000594"/>
    </source>
</evidence>
<feature type="active site" evidence="9">
    <location>
        <position position="124"/>
    </location>
</feature>
<evidence type="ECO:0000256" key="4">
    <source>
        <dbReference type="ARBA" id="ARBA00022692"/>
    </source>
</evidence>